<dbReference type="Ensembl" id="ENSNMLT00000014541.1">
    <property type="protein sequence ID" value="ENSNMLP00000012893.1"/>
    <property type="gene ID" value="ENSNMLG00000008727.1"/>
</dbReference>
<keyword evidence="4" id="KW-1185">Reference proteome</keyword>
<feature type="compositionally biased region" description="Polar residues" evidence="2">
    <location>
        <begin position="509"/>
        <end position="527"/>
    </location>
</feature>
<dbReference type="PANTHER" id="PTHR24200">
    <property type="entry name" value="TOUCAN, ISOFORM A"/>
    <property type="match status" value="1"/>
</dbReference>
<feature type="compositionally biased region" description="Low complexity" evidence="2">
    <location>
        <begin position="745"/>
        <end position="770"/>
    </location>
</feature>
<feature type="region of interest" description="Disordered" evidence="2">
    <location>
        <begin position="651"/>
        <end position="860"/>
    </location>
</feature>
<evidence type="ECO:0000313" key="4">
    <source>
        <dbReference type="Proteomes" id="UP000694523"/>
    </source>
</evidence>
<evidence type="ECO:0000256" key="1">
    <source>
        <dbReference type="ARBA" id="ARBA00023054"/>
    </source>
</evidence>
<reference evidence="3" key="2">
    <citation type="submission" date="2025-09" db="UniProtKB">
        <authorList>
            <consortium name="Ensembl"/>
        </authorList>
    </citation>
    <scope>IDENTIFICATION</scope>
</reference>
<feature type="compositionally biased region" description="Low complexity" evidence="2">
    <location>
        <begin position="700"/>
        <end position="714"/>
    </location>
</feature>
<dbReference type="PANTHER" id="PTHR24200:SF15">
    <property type="entry name" value="MICROTUBULE-ASSOCIATED TUMOR SUPPRESSOR CANDIDATE 2-LIKE ISOFORM X1"/>
    <property type="match status" value="1"/>
</dbReference>
<organism evidence="3 4">
    <name type="scientific">Neogobius melanostomus</name>
    <name type="common">round goby</name>
    <dbReference type="NCBI Taxonomy" id="47308"/>
    <lineage>
        <taxon>Eukaryota</taxon>
        <taxon>Metazoa</taxon>
        <taxon>Chordata</taxon>
        <taxon>Craniata</taxon>
        <taxon>Vertebrata</taxon>
        <taxon>Euteleostomi</taxon>
        <taxon>Actinopterygii</taxon>
        <taxon>Neopterygii</taxon>
        <taxon>Teleostei</taxon>
        <taxon>Neoteleostei</taxon>
        <taxon>Acanthomorphata</taxon>
        <taxon>Gobiaria</taxon>
        <taxon>Gobiiformes</taxon>
        <taxon>Gobioidei</taxon>
        <taxon>Gobiidae</taxon>
        <taxon>Benthophilinae</taxon>
        <taxon>Neogobiini</taxon>
        <taxon>Neogobius</taxon>
    </lineage>
</organism>
<feature type="compositionally biased region" description="Low complexity" evidence="2">
    <location>
        <begin position="107"/>
        <end position="119"/>
    </location>
</feature>
<name>A0A8C6SY38_9GOBI</name>
<feature type="compositionally biased region" description="Basic and acidic residues" evidence="2">
    <location>
        <begin position="157"/>
        <end position="177"/>
    </location>
</feature>
<dbReference type="GO" id="GO:0008017">
    <property type="term" value="F:microtubule binding"/>
    <property type="evidence" value="ECO:0007669"/>
    <property type="project" value="TreeGrafter"/>
</dbReference>
<feature type="compositionally biased region" description="Polar residues" evidence="2">
    <location>
        <begin position="839"/>
        <end position="848"/>
    </location>
</feature>
<feature type="region of interest" description="Disordered" evidence="2">
    <location>
        <begin position="500"/>
        <end position="539"/>
    </location>
</feature>
<sequence>MSIPTGFQGLTMSVESGEKISNKSRMQFPVCGDANANQMGDLEYSTGSIPPLVSQSETHEKIVFWSSEQPFQPCQEIHTFLGKSDDVYDDEDGGVSLRDGRDEGPMSISSSSSASSASARVKRNSNDSNKVDVRRGRQEHKRAASHSTEELDTSIPVERDEVRMGRAAERDRQKSKSETNVFVSSLSTVSLSGSLSSALDTGGETRITLPVYKSHLYSSGASNTTSVQTRRGSAPMDANNKNSPPYHPQEKLPQYSRGSSQDSGLGQRRKAGFEERVLPPRRQQLVRPMCQTEMGRARSLPESSSHQVDPGQTNQEYLGNRKFTRSSLREPSDFSHLYTSSGMLRQPGQAAQRDMSPAERPLTSASRPNPSPRPQTQLTYRRNCSSPNRVATPPHSPLRTPQESPRRQPSMFIIPRNVPGVARHGAPPGPNAAVTTQGYGNSSLRAPVKTSISTTGTARPAPNSRQSPPKDSSPSPKHTQKPKGVRPKIITYVRKNPQFKPQVADGPYQVSSLPSRLSTYSNNQTMSKDPPKEKADVNPREAPVLSASNLLYEKYRQEMQTGAYPQTGGINRGARPNTVPPAHAAHGHSHTAPPKLGSKSDNFYGTTSELGRPGSFKGSPADDPLQARTAAQVGGGSSSLLRSSRGLRLGLGAVTRTGPGPAKSRGPAQRAGPVMSQPVQPISPTEKSHEADDQVFTQNAPVPSVAEASSAAPRPVLPKASQSQSQSGLRPPGYSSSRLPPGRLAAFGFVRSSSVSSASSAQSGDSGAGDPPRTTHRLSVSEEPPLHRVTTGPSSAAEPQRGPPSRSLQPPSTPALPRRYLPAQPRSSPGVGRKEFQRSSEVTRSLPSSPKRLAVVPPKPQSPVVICTDWIQMATIRQD</sequence>
<dbReference type="Proteomes" id="UP000694523">
    <property type="component" value="Unplaced"/>
</dbReference>
<feature type="region of interest" description="Disordered" evidence="2">
    <location>
        <begin position="82"/>
        <end position="487"/>
    </location>
</feature>
<feature type="compositionally biased region" description="Low complexity" evidence="2">
    <location>
        <begin position="467"/>
        <end position="477"/>
    </location>
</feature>
<feature type="compositionally biased region" description="Basic and acidic residues" evidence="2">
    <location>
        <begin position="529"/>
        <end position="539"/>
    </location>
</feature>
<proteinExistence type="predicted"/>
<dbReference type="InterPro" id="IPR051293">
    <property type="entry name" value="MTUS1/CCDC69"/>
</dbReference>
<feature type="region of interest" description="Disordered" evidence="2">
    <location>
        <begin position="577"/>
        <end position="624"/>
    </location>
</feature>
<reference evidence="3" key="1">
    <citation type="submission" date="2025-08" db="UniProtKB">
        <authorList>
            <consortium name="Ensembl"/>
        </authorList>
    </citation>
    <scope>IDENTIFICATION</scope>
</reference>
<feature type="compositionally biased region" description="Polar residues" evidence="2">
    <location>
        <begin position="599"/>
        <end position="609"/>
    </location>
</feature>
<feature type="compositionally biased region" description="Polar residues" evidence="2">
    <location>
        <begin position="363"/>
        <end position="389"/>
    </location>
</feature>
<feature type="compositionally biased region" description="Polar residues" evidence="2">
    <location>
        <begin position="216"/>
        <end position="231"/>
    </location>
</feature>
<accession>A0A8C6SY38</accession>
<evidence type="ECO:0000313" key="3">
    <source>
        <dbReference type="Ensembl" id="ENSNMLP00000012893.1"/>
    </source>
</evidence>
<dbReference type="AlphaFoldDB" id="A0A8C6SY38"/>
<feature type="compositionally biased region" description="Low complexity" evidence="2">
    <location>
        <begin position="184"/>
        <end position="199"/>
    </location>
</feature>
<feature type="compositionally biased region" description="Polar residues" evidence="2">
    <location>
        <begin position="301"/>
        <end position="317"/>
    </location>
</feature>
<feature type="compositionally biased region" description="Polar residues" evidence="2">
    <location>
        <begin position="720"/>
        <end position="738"/>
    </location>
</feature>
<feature type="compositionally biased region" description="Polar residues" evidence="2">
    <location>
        <begin position="433"/>
        <end position="457"/>
    </location>
</feature>
<dbReference type="GO" id="GO:0005634">
    <property type="term" value="C:nucleus"/>
    <property type="evidence" value="ECO:0007669"/>
    <property type="project" value="TreeGrafter"/>
</dbReference>
<evidence type="ECO:0000256" key="2">
    <source>
        <dbReference type="SAM" id="MobiDB-lite"/>
    </source>
</evidence>
<dbReference type="GO" id="GO:0005737">
    <property type="term" value="C:cytoplasm"/>
    <property type="evidence" value="ECO:0007669"/>
    <property type="project" value="TreeGrafter"/>
</dbReference>
<protein>
    <submittedName>
        <fullName evidence="3">Uncharacterized protein</fullName>
    </submittedName>
</protein>
<keyword evidence="1" id="KW-0175">Coiled coil</keyword>